<dbReference type="VEuPathDB" id="AmoebaDB:EHI7A_028640"/>
<reference evidence="1 2" key="1">
    <citation type="submission" date="2016-05" db="EMBL/GenBank/DDBJ databases">
        <title>First whole genome sequencing of Entamoeba histolytica HM1:IMSS-clone-6.</title>
        <authorList>
            <person name="Mukherjee Avik.K."/>
            <person name="Izumyama S."/>
            <person name="Nakada-Tsukui K."/>
            <person name="Nozaki T."/>
        </authorList>
    </citation>
    <scope>NUCLEOTIDE SEQUENCE [LARGE SCALE GENOMIC DNA]</scope>
    <source>
        <strain evidence="1 2">HM1:IMSS clone 6</strain>
    </source>
</reference>
<dbReference type="VEuPathDB" id="AmoebaDB:EHI5A_032440"/>
<dbReference type="VEuPathDB" id="AmoebaDB:EHI_141340"/>
<dbReference type="AlphaFoldDB" id="A0A175JHJ0"/>
<protein>
    <submittedName>
        <fullName evidence="1">Uncharacterized protein</fullName>
    </submittedName>
</protein>
<dbReference type="Proteomes" id="UP000078387">
    <property type="component" value="Unassembled WGS sequence"/>
</dbReference>
<dbReference type="VEuPathDB" id="AmoebaDB:EHI8A_060170"/>
<comment type="caution">
    <text evidence="1">The sequence shown here is derived from an EMBL/GenBank/DDBJ whole genome shotgun (WGS) entry which is preliminary data.</text>
</comment>
<evidence type="ECO:0000313" key="1">
    <source>
        <dbReference type="EMBL" id="GAT92882.1"/>
    </source>
</evidence>
<dbReference type="eggNOG" id="ENOG502REPS">
    <property type="taxonomic scope" value="Eukaryota"/>
</dbReference>
<sequence>MEIDPHIFETELLLKSDNVPSQYRKDKLIQTIKYTNSQYFKEEGRFIIATIRKERINNNKIQYKLYMYLYEQYSPSYKVQEVIIDNQINNYKRVFIQFTEHGEEVVILSEDYYYFFVPIEWCCKTKLYEKKSAKHFLEKTSQQKSRIGLSKSKSELILNVLPSINKPIKVGSSITFKHQTLPKTIASFLIWTTRNAGVGIIVSTEGIIIFFDLITSSILKILNFNGTIAIKEALLCTEDSNVNKIATFLVLVFEMDKEMTSVCCQQLEIKSLRSSECINIFTKDIDPSLLSLFIIKDKGTVQLHYFNNKTCLGFFHKMSLSLYSFYNQRLFFFDVCQSFPRSSICFLNNKYLFQFSRLTDEVHCCGVVPLMNLYDKTPPTQLINFGVDSNYFNIQGVFPFFTNFRVKDSVGINKSTEYNYDGCVLWNKYCVAIIHQIHPKEAIFCHKFLNAQTVEQETSVIQLFTITQSVDTLIQNVSKYYIEKGMIHKAQQLCKLNHAISLPLVKLNLSNLDFKLNEFDELINDCHRFIKNKNTAIDNVKYTHVLLLVELAKVIKFYIADDQHFLSTLSTCSSNEASFILMCLVKTQSSQFQNYILTILIKYPQFIHLYIDWVIKTGFNFISFETLFVSCPIEHISCALSSRIVLNELPIELILKVFFYCFSHHPSIYALQVINEKLFKFTTSELDQLIEFLADKNPLFHSSFPIFYDLAFCKLRRTLYAKALMIRYSNYLKTENKLDSIDECSSFIQQVQHWDEVYFDELIELSKRMKLYTTTSFLFAYSGKFEQSIECIIIVLQESLNQSIVGKSLLLMLKDAISNFNLEIQPIIQSLESKFNQSNINTDIIQCLFDD</sequence>
<name>A0A175JHJ0_ENTHI</name>
<evidence type="ECO:0000313" key="2">
    <source>
        <dbReference type="Proteomes" id="UP000078387"/>
    </source>
</evidence>
<dbReference type="EMBL" id="BDEQ01000001">
    <property type="protein sequence ID" value="GAT92882.1"/>
    <property type="molecule type" value="Genomic_DNA"/>
</dbReference>
<organism evidence="1 2">
    <name type="scientific">Entamoeba histolytica</name>
    <dbReference type="NCBI Taxonomy" id="5759"/>
    <lineage>
        <taxon>Eukaryota</taxon>
        <taxon>Amoebozoa</taxon>
        <taxon>Evosea</taxon>
        <taxon>Archamoebae</taxon>
        <taxon>Mastigamoebida</taxon>
        <taxon>Entamoebidae</taxon>
        <taxon>Entamoeba</taxon>
    </lineage>
</organism>
<dbReference type="VEuPathDB" id="AmoebaDB:KM1_049890"/>
<gene>
    <name evidence="1" type="ORF">CL6EHI_141340</name>
</gene>
<proteinExistence type="predicted"/>
<accession>A0A175JHJ0</accession>